<evidence type="ECO:0000313" key="2">
    <source>
        <dbReference type="WBParaSite" id="PS1159_v2.g24360.t1"/>
    </source>
</evidence>
<protein>
    <submittedName>
        <fullName evidence="2">Uncharacterized protein</fullName>
    </submittedName>
</protein>
<evidence type="ECO:0000313" key="1">
    <source>
        <dbReference type="Proteomes" id="UP000887580"/>
    </source>
</evidence>
<name>A0AC35G673_9BILA</name>
<organism evidence="1 2">
    <name type="scientific">Panagrolaimus sp. PS1159</name>
    <dbReference type="NCBI Taxonomy" id="55785"/>
    <lineage>
        <taxon>Eukaryota</taxon>
        <taxon>Metazoa</taxon>
        <taxon>Ecdysozoa</taxon>
        <taxon>Nematoda</taxon>
        <taxon>Chromadorea</taxon>
        <taxon>Rhabditida</taxon>
        <taxon>Tylenchina</taxon>
        <taxon>Panagrolaimomorpha</taxon>
        <taxon>Panagrolaimoidea</taxon>
        <taxon>Panagrolaimidae</taxon>
        <taxon>Panagrolaimus</taxon>
    </lineage>
</organism>
<sequence>MSKPKDSHEPQLSNETEFLNEEPEETIKPVPFLDLFRFGNFWDKIYVAVGIFFGIFAGTAIVLPFFFSARLANALILKQNDTKSDELIEIGIFYICIDLGFGAIIFVSIFLQYYLLKVACANITATLRKMFMKSLLEQDAAWLSQQRFGAINAQLTQNIDTIRDGLGEKLGSVIRGVSSFFAAIILSFIADWQLALIPLVTGPMACALALYMTKLVNKAEARQQKYLEKSGAILQESIMNVSTVQCCNGEEQMIEKYRKTLKEGRAHAVKTYGWSGFFDGLTFCILYFFFAADFCVGALFYFFGRIKQPGEVFIVPNTFFNGAWTLGTVSPYFVAIVKARVAAAHIYQKIDRKPLFQITDDNEIPSGGEIEFKNVHFSYPNRKSKPVLNGLSFKAEAGKVTALVSHSAGGKSTSVQLLMRVYTADKGSVLINGSDVKKLNLSKLRRLIGVVQQEPVLFNETVFENIRLGDETISDRMIENACRIANAHSFIQKLSHDYDTKIGPGQIQLSGGQKQRLAIARAIVHNPPILLLDEATSALDAESERIVQVALKKAATGRTTIVIAHRLSTLNEFVDKIVVIDNGVLIEEGTHKELTSKKDGFYSRLVEAQRIEGVLSKGIKPSQETDNANVEQLEDDEINERHVHYPEEDHIHENPLENMPLIQEVPRNVQVSKLMYMPIADGYAITHAHVKFHCPEMPDSKQQHGLSLLYKNCHGNYGKLIPAIFVSALVGLELFFLVLLQGFMFDTMSSMSPLKWLDYRNNVIIFTVCAVGLGLFCFFTIAGSYVLYGWSAERIVDKLKVRAFSSILVKDAAYFDKPETGKAKLLSNISTNADALKPALDNRMVHVVSNASSIITLLVLAFVVCWQIASVGTAIISVMAAVAVVANRKMQHLTNKLTKIDESAKQSVEIIENVSTIQLLCREKYFIEKFTKHLDYVRRMAIRAARYESLMFAVAMSLPFVSDATCYGLGLWLIHTKEISTSTVFLAATTVSFISWAIQFSSTSSAEFMKAKPAAETLFSIIDTKKCVKQWNRERSNGSIKNVEGKVDISNLSFAYPTRPKCFVANGIDLQADAGKSIAIVGPSGSGKSTVIQLLERLYTPTSGKMQIDNIEIAKYKLQHLRHEMSLVSQEPVLFSGTIFESITLGVPHTTDEEVVKACKIADAAEFIEKLPLKYKTEVGEKGTQLSGGQKQRLAITRAIIRNPKILLLDEATSALDAESERAVQKALIQASSDRTSITIAHRLSTIQNADKIYFVHDGQIIESGTHKELMAKNGKYADLIQKQTLSD</sequence>
<proteinExistence type="predicted"/>
<reference evidence="2" key="1">
    <citation type="submission" date="2022-11" db="UniProtKB">
        <authorList>
            <consortium name="WormBaseParasite"/>
        </authorList>
    </citation>
    <scope>IDENTIFICATION</scope>
</reference>
<dbReference type="Proteomes" id="UP000887580">
    <property type="component" value="Unplaced"/>
</dbReference>
<dbReference type="WBParaSite" id="PS1159_v2.g24360.t1">
    <property type="protein sequence ID" value="PS1159_v2.g24360.t1"/>
    <property type="gene ID" value="PS1159_v2.g24360"/>
</dbReference>
<accession>A0AC35G673</accession>